<gene>
    <name evidence="1" type="ORF">QFC19_006842</name>
</gene>
<evidence type="ECO:0000313" key="1">
    <source>
        <dbReference type="EMBL" id="KAJ9097373.1"/>
    </source>
</evidence>
<keyword evidence="2" id="KW-1185">Reference proteome</keyword>
<sequence>MADQIDESTLLKLYGLSTLDPQEWEEPSTSEDTQDDALDLALRVTQTPILGSGDGEGNGDRSMSRREMDDPLGLKRKLEIPRGADLKSHLQRGADNLRKNVEERGEEVRILVEREFGRFVAVKGSTDAAYRDMKTDLLAEGSDHGTREIRETIKAQKLKSTLGIFERSKFLFGLPRALRMSVRAGKYEAALREYNKGLYLMKNRPNQLLHISLPTSGVSNPLSSPVSTGPKHSDTSHPFASNDGSGTAASLLSPSGNTSASNNSLTDAQVHARREQQKRLLGKIWSEVEKVMAEMRTRLEDGLRGNLSLDENGAGTGAEDNWSGAQRTELSVEEVEKSIDLDTTTGTSEPSVPEFVPKDANSLVTCHYASKVLAEIVESTSEIDALTASSSAGTTTSADLGQETKKALKEFVESCRWRLEEAICGTWSQVAWQVAGGSIEYGADKGIVPAVFVNKIKGCFLDSLYYFLDGLVRLALSEEDPLLSEQLAQQTHINWRDKDTRILVTMSNIHYLRKELLPNMLQRFEALYGLKSVDDKKILQNIIEQVDDVLFQDYLKRKRETFQSITEAGLLGPSEDPLTNVRPKDVRPYMLKDLLYLVDAHAHVTNLAPALTQRVIETLVGELAHSLLQGFSQIRMMGIGAMLSATLEVEFLDRTVLPYVNQEAMNVLNQIYASVSQAYTAYKTSAEGTATGEDNLSGELEDLKKILLEARRATGVQFICFRQQKG</sequence>
<evidence type="ECO:0000313" key="2">
    <source>
        <dbReference type="Proteomes" id="UP001241377"/>
    </source>
</evidence>
<dbReference type="EMBL" id="JASBWR010000087">
    <property type="protein sequence ID" value="KAJ9097373.1"/>
    <property type="molecule type" value="Genomic_DNA"/>
</dbReference>
<comment type="caution">
    <text evidence="1">The sequence shown here is derived from an EMBL/GenBank/DDBJ whole genome shotgun (WGS) entry which is preliminary data.</text>
</comment>
<dbReference type="Proteomes" id="UP001241377">
    <property type="component" value="Unassembled WGS sequence"/>
</dbReference>
<reference evidence="1" key="1">
    <citation type="submission" date="2023-04" db="EMBL/GenBank/DDBJ databases">
        <title>Draft Genome sequencing of Naganishia species isolated from polar environments using Oxford Nanopore Technology.</title>
        <authorList>
            <person name="Leo P."/>
            <person name="Venkateswaran K."/>
        </authorList>
    </citation>
    <scope>NUCLEOTIDE SEQUENCE</scope>
    <source>
        <strain evidence="1">MNA-CCFEE 5261</strain>
    </source>
</reference>
<organism evidence="1 2">
    <name type="scientific">Naganishia cerealis</name>
    <dbReference type="NCBI Taxonomy" id="610337"/>
    <lineage>
        <taxon>Eukaryota</taxon>
        <taxon>Fungi</taxon>
        <taxon>Dikarya</taxon>
        <taxon>Basidiomycota</taxon>
        <taxon>Agaricomycotina</taxon>
        <taxon>Tremellomycetes</taxon>
        <taxon>Filobasidiales</taxon>
        <taxon>Filobasidiaceae</taxon>
        <taxon>Naganishia</taxon>
    </lineage>
</organism>
<name>A0ACC2VDC6_9TREE</name>
<proteinExistence type="predicted"/>
<protein>
    <submittedName>
        <fullName evidence="1">Uncharacterized protein</fullName>
    </submittedName>
</protein>
<accession>A0ACC2VDC6</accession>